<dbReference type="PANTHER" id="PTHR43691">
    <property type="entry name" value="URIDINE PHOSPHORYLASE"/>
    <property type="match status" value="1"/>
</dbReference>
<dbReference type="AlphaFoldDB" id="H5SIF9"/>
<dbReference type="Gene3D" id="3.40.50.1580">
    <property type="entry name" value="Nucleoside phosphorylase domain"/>
    <property type="match status" value="1"/>
</dbReference>
<dbReference type="GO" id="GO:0004850">
    <property type="term" value="F:uridine phosphorylase activity"/>
    <property type="evidence" value="ECO:0007669"/>
    <property type="project" value="TreeGrafter"/>
</dbReference>
<reference evidence="2" key="1">
    <citation type="journal article" date="2005" name="Environ. Microbiol.">
        <title>Genetic and functional properties of uncultivated thermophilic crenarchaeotes from a subsurface gold mine as revealed by analysis of genome fragments.</title>
        <authorList>
            <person name="Nunoura T."/>
            <person name="Hirayama H."/>
            <person name="Takami H."/>
            <person name="Oida H."/>
            <person name="Nishi S."/>
            <person name="Shimamura S."/>
            <person name="Suzuki Y."/>
            <person name="Inagaki F."/>
            <person name="Takai K."/>
            <person name="Nealson K.H."/>
            <person name="Horikoshi K."/>
        </authorList>
    </citation>
    <scope>NUCLEOTIDE SEQUENCE</scope>
</reference>
<feature type="domain" description="Nucleoside phosphorylase" evidence="1">
    <location>
        <begin position="9"/>
        <end position="243"/>
    </location>
</feature>
<sequence length="280" mass="30793">MRPDQASHRCLLLGDPERVALTEPLLERVLHRGGHREFKWITGIYKGVSITVLGTGIGGDNTEIAVLELDALHNIDLSRGQPFPTQKKLYFLRVGTSGLLQEDTPIGSVVFTTHAVGVDPLPLFYRGIPPLRLTQEIRQHWEAHTHLPLPWYGVAAGSFFLQQAKVRRSPALPWVEGITYSAPGFYGPQGRAARAAIAFPDLPQILSTFGYEGQRIQNIEMEAAPLFALAAALGHEAGALCLGIAHRKHGTFLYRNGGLSPEEAMQELLKLGLEWLAQLT</sequence>
<dbReference type="Pfam" id="PF01048">
    <property type="entry name" value="PNP_UDP_1"/>
    <property type="match status" value="1"/>
</dbReference>
<dbReference type="InterPro" id="IPR035994">
    <property type="entry name" value="Nucleoside_phosphorylase_sf"/>
</dbReference>
<organism evidence="2">
    <name type="scientific">uncultured Bacteroidota bacterium</name>
    <dbReference type="NCBI Taxonomy" id="152509"/>
    <lineage>
        <taxon>Bacteria</taxon>
        <taxon>Pseudomonadati</taxon>
        <taxon>Bacteroidota</taxon>
        <taxon>environmental samples</taxon>
    </lineage>
</organism>
<dbReference type="EMBL" id="AP011733">
    <property type="protein sequence ID" value="BAL55945.1"/>
    <property type="molecule type" value="Genomic_DNA"/>
</dbReference>
<dbReference type="GO" id="GO:0006218">
    <property type="term" value="P:uridine catabolic process"/>
    <property type="evidence" value="ECO:0007669"/>
    <property type="project" value="TreeGrafter"/>
</dbReference>
<name>H5SIF9_9BACT</name>
<dbReference type="InterPro" id="IPR000845">
    <property type="entry name" value="Nucleoside_phosphorylase_d"/>
</dbReference>
<gene>
    <name evidence="2" type="ORF">HGMM_F32H02C18</name>
</gene>
<dbReference type="SUPFAM" id="SSF53167">
    <property type="entry name" value="Purine and uridine phosphorylases"/>
    <property type="match status" value="1"/>
</dbReference>
<dbReference type="GO" id="GO:0005829">
    <property type="term" value="C:cytosol"/>
    <property type="evidence" value="ECO:0007669"/>
    <property type="project" value="TreeGrafter"/>
</dbReference>
<reference evidence="2" key="2">
    <citation type="journal article" date="2012" name="PLoS ONE">
        <title>A Deeply Branching Thermophilic Bacterium with an Ancient Acetyl-CoA Pathway Dominates a Subsurface Ecosystem.</title>
        <authorList>
            <person name="Takami H."/>
            <person name="Noguchi H."/>
            <person name="Takaki Y."/>
            <person name="Uchiyama I."/>
            <person name="Toyoda A."/>
            <person name="Nishi S."/>
            <person name="Chee G.-J."/>
            <person name="Arai W."/>
            <person name="Nunoura T."/>
            <person name="Itoh T."/>
            <person name="Hattori M."/>
            <person name="Takai K."/>
        </authorList>
    </citation>
    <scope>NUCLEOTIDE SEQUENCE</scope>
</reference>
<evidence type="ECO:0000259" key="1">
    <source>
        <dbReference type="Pfam" id="PF01048"/>
    </source>
</evidence>
<evidence type="ECO:0000313" key="2">
    <source>
        <dbReference type="EMBL" id="BAL55945.1"/>
    </source>
</evidence>
<protein>
    <submittedName>
        <fullName evidence="2">Uridine phosphorylase</fullName>
    </submittedName>
</protein>
<proteinExistence type="predicted"/>
<dbReference type="PANTHER" id="PTHR43691:SF15">
    <property type="entry name" value="PHOSPHORYLASE, PUTATIVE-RELATED"/>
    <property type="match status" value="1"/>
</dbReference>
<accession>H5SIF9</accession>